<organism evidence="1 2">
    <name type="scientific">Rathayibacter rubneri</name>
    <dbReference type="NCBI Taxonomy" id="2950106"/>
    <lineage>
        <taxon>Bacteria</taxon>
        <taxon>Bacillati</taxon>
        <taxon>Actinomycetota</taxon>
        <taxon>Actinomycetes</taxon>
        <taxon>Micrococcales</taxon>
        <taxon>Microbacteriaceae</taxon>
        <taxon>Rathayibacter</taxon>
    </lineage>
</organism>
<sequence length="108" mass="11603">MTIPLPDYFLPHTATVRGYASGGGMGGGYLPARDVSCFVEDRTETVRGADGSETISNTQVHLNFDEVVPIDSLVTVWPGITGQREAPVVAIGRGQHPTLPSFQTLYLK</sequence>
<proteinExistence type="predicted"/>
<accession>A0A9X2IRZ2</accession>
<gene>
    <name evidence="1" type="ORF">NB037_03110</name>
</gene>
<keyword evidence="2" id="KW-1185">Reference proteome</keyword>
<dbReference type="AlphaFoldDB" id="A0A9X2IRZ2"/>
<reference evidence="1" key="1">
    <citation type="submission" date="2022-06" db="EMBL/GenBank/DDBJ databases">
        <title>Whole genome shotgun sequencing (WGS) of Rathayibacter sp. ZW T2_19, isolated from stored onions (Allium cepa).</title>
        <authorList>
            <person name="Stoll D.A."/>
            <person name="Huch M."/>
        </authorList>
    </citation>
    <scope>NUCLEOTIDE SEQUENCE</scope>
    <source>
        <strain evidence="1">ZW T2_19</strain>
    </source>
</reference>
<evidence type="ECO:0000313" key="2">
    <source>
        <dbReference type="Proteomes" id="UP001155240"/>
    </source>
</evidence>
<dbReference type="RefSeq" id="WP_251943555.1">
    <property type="nucleotide sequence ID" value="NZ_JAMRYM010000005.1"/>
</dbReference>
<dbReference type="Proteomes" id="UP001155240">
    <property type="component" value="Unassembled WGS sequence"/>
</dbReference>
<name>A0A9X2IRZ2_9MICO</name>
<evidence type="ECO:0000313" key="1">
    <source>
        <dbReference type="EMBL" id="MCM6761397.1"/>
    </source>
</evidence>
<dbReference type="EMBL" id="JAMRYM010000005">
    <property type="protein sequence ID" value="MCM6761397.1"/>
    <property type="molecule type" value="Genomic_DNA"/>
</dbReference>
<protein>
    <submittedName>
        <fullName evidence="1">Uncharacterized protein</fullName>
    </submittedName>
</protein>
<comment type="caution">
    <text evidence="1">The sequence shown here is derived from an EMBL/GenBank/DDBJ whole genome shotgun (WGS) entry which is preliminary data.</text>
</comment>